<accession>A0A545TCB1</accession>
<evidence type="ECO:0000313" key="10">
    <source>
        <dbReference type="EMBL" id="TQV74850.1"/>
    </source>
</evidence>
<gene>
    <name evidence="7 10" type="primary">djlA</name>
    <name evidence="10" type="ORF">FLL45_07775</name>
</gene>
<proteinExistence type="inferred from homology"/>
<dbReference type="SMART" id="SM00271">
    <property type="entry name" value="DnaJ"/>
    <property type="match status" value="1"/>
</dbReference>
<organism evidence="10 11">
    <name type="scientific">Aliikangiella marina</name>
    <dbReference type="NCBI Taxonomy" id="1712262"/>
    <lineage>
        <taxon>Bacteria</taxon>
        <taxon>Pseudomonadati</taxon>
        <taxon>Pseudomonadota</taxon>
        <taxon>Gammaproteobacteria</taxon>
        <taxon>Oceanospirillales</taxon>
        <taxon>Pleioneaceae</taxon>
        <taxon>Aliikangiella</taxon>
    </lineage>
</organism>
<keyword evidence="3 7" id="KW-0812">Transmembrane</keyword>
<keyword evidence="2 7" id="KW-0997">Cell inner membrane</keyword>
<dbReference type="InterPro" id="IPR001623">
    <property type="entry name" value="DnaJ_domain"/>
</dbReference>
<dbReference type="RefSeq" id="WP_142941468.1">
    <property type="nucleotide sequence ID" value="NZ_VIKR01000002.1"/>
</dbReference>
<feature type="transmembrane region" description="Helical" evidence="8">
    <location>
        <begin position="7"/>
        <end position="28"/>
    </location>
</feature>
<dbReference type="NCBIfam" id="NF006948">
    <property type="entry name" value="PRK09430.1"/>
    <property type="match status" value="1"/>
</dbReference>
<feature type="topological domain" description="Cytoplasmic" evidence="7">
    <location>
        <begin position="31"/>
        <end position="267"/>
    </location>
</feature>
<dbReference type="GO" id="GO:0005886">
    <property type="term" value="C:plasma membrane"/>
    <property type="evidence" value="ECO:0007669"/>
    <property type="project" value="UniProtKB-SubCell"/>
</dbReference>
<evidence type="ECO:0000256" key="5">
    <source>
        <dbReference type="ARBA" id="ARBA00023136"/>
    </source>
</evidence>
<evidence type="ECO:0000256" key="3">
    <source>
        <dbReference type="ARBA" id="ARBA00022692"/>
    </source>
</evidence>
<dbReference type="HAMAP" id="MF_01153">
    <property type="entry name" value="DjlA"/>
    <property type="match status" value="1"/>
</dbReference>
<dbReference type="PANTHER" id="PTHR24074">
    <property type="entry name" value="CO-CHAPERONE PROTEIN DJLA"/>
    <property type="match status" value="1"/>
</dbReference>
<comment type="subcellular location">
    <subcellularLocation>
        <location evidence="7">Cell inner membrane</location>
        <topology evidence="7">Single-pass type III membrane protein</topology>
    </subcellularLocation>
</comment>
<dbReference type="InterPro" id="IPR029024">
    <property type="entry name" value="TerB-like"/>
</dbReference>
<dbReference type="InterPro" id="IPR036869">
    <property type="entry name" value="J_dom_sf"/>
</dbReference>
<dbReference type="InterPro" id="IPR050817">
    <property type="entry name" value="DjlA_DnaK_co-chaperone"/>
</dbReference>
<feature type="topological domain" description="Periplasmic" evidence="7">
    <location>
        <begin position="1"/>
        <end position="6"/>
    </location>
</feature>
<comment type="domain">
    <text evidence="7">The transmembrane domain is a dimerization domain.</text>
</comment>
<dbReference type="GO" id="GO:0051087">
    <property type="term" value="F:protein-folding chaperone binding"/>
    <property type="evidence" value="ECO:0007669"/>
    <property type="project" value="InterPro"/>
</dbReference>
<reference evidence="10 11" key="1">
    <citation type="submission" date="2019-06" db="EMBL/GenBank/DDBJ databases">
        <title>Draft genome of Aliikangiella marina GYP-15.</title>
        <authorList>
            <person name="Wang G."/>
        </authorList>
    </citation>
    <scope>NUCLEOTIDE SEQUENCE [LARGE SCALE GENOMIC DNA]</scope>
    <source>
        <strain evidence="10 11">GYP-15</strain>
    </source>
</reference>
<dbReference type="SUPFAM" id="SSF46565">
    <property type="entry name" value="Chaperone J-domain"/>
    <property type="match status" value="1"/>
</dbReference>
<keyword evidence="11" id="KW-1185">Reference proteome</keyword>
<keyword evidence="1 7" id="KW-1003">Cell membrane</keyword>
<evidence type="ECO:0000256" key="2">
    <source>
        <dbReference type="ARBA" id="ARBA00022519"/>
    </source>
</evidence>
<dbReference type="Gene3D" id="1.10.3680.10">
    <property type="entry name" value="TerB-like"/>
    <property type="match status" value="1"/>
</dbReference>
<comment type="subunit">
    <text evidence="7">Homodimer.</text>
</comment>
<dbReference type="AlphaFoldDB" id="A0A545TCB1"/>
<dbReference type="CDD" id="cd06257">
    <property type="entry name" value="DnaJ"/>
    <property type="match status" value="1"/>
</dbReference>
<dbReference type="CDD" id="cd07316">
    <property type="entry name" value="terB_like_DjlA"/>
    <property type="match status" value="1"/>
</dbReference>
<keyword evidence="4 7" id="KW-1133">Transmembrane helix</keyword>
<dbReference type="PROSITE" id="PS50076">
    <property type="entry name" value="DNAJ_2"/>
    <property type="match status" value="1"/>
</dbReference>
<dbReference type="Proteomes" id="UP000317839">
    <property type="component" value="Unassembled WGS sequence"/>
</dbReference>
<dbReference type="InterPro" id="IPR023749">
    <property type="entry name" value="DjlA"/>
</dbReference>
<dbReference type="Pfam" id="PF00226">
    <property type="entry name" value="DnaJ"/>
    <property type="match status" value="1"/>
</dbReference>
<evidence type="ECO:0000256" key="4">
    <source>
        <dbReference type="ARBA" id="ARBA00022989"/>
    </source>
</evidence>
<evidence type="ECO:0000256" key="8">
    <source>
        <dbReference type="SAM" id="Phobius"/>
    </source>
</evidence>
<dbReference type="PRINTS" id="PR00625">
    <property type="entry name" value="JDOMAIN"/>
</dbReference>
<keyword evidence="6 7" id="KW-0143">Chaperone</keyword>
<dbReference type="OrthoDB" id="9782583at2"/>
<comment type="function">
    <text evidence="7">Regulatory DnaK co-chaperone. Direct interaction between DnaK and DjlA is needed for the induction of the wcaABCDE operon, involved in the synthesis of a colanic acid polysaccharide capsule, possibly through activation of the RcsB/RcsC phosphotransfer signaling pathway. The colanic acid capsule may help the bacterium survive conditions outside the host.</text>
</comment>
<feature type="domain" description="J" evidence="9">
    <location>
        <begin position="202"/>
        <end position="266"/>
    </location>
</feature>
<keyword evidence="5 7" id="KW-0472">Membrane</keyword>
<dbReference type="InterPro" id="IPR007791">
    <property type="entry name" value="DjlA_N"/>
</dbReference>
<dbReference type="Gene3D" id="1.10.287.110">
    <property type="entry name" value="DnaJ domain"/>
    <property type="match status" value="1"/>
</dbReference>
<evidence type="ECO:0000259" key="9">
    <source>
        <dbReference type="PROSITE" id="PS50076"/>
    </source>
</evidence>
<evidence type="ECO:0000313" key="11">
    <source>
        <dbReference type="Proteomes" id="UP000317839"/>
    </source>
</evidence>
<comment type="caution">
    <text evidence="10">The sequence shown here is derived from an EMBL/GenBank/DDBJ whole genome shotgun (WGS) entry which is preliminary data.</text>
</comment>
<evidence type="ECO:0000256" key="1">
    <source>
        <dbReference type="ARBA" id="ARBA00022475"/>
    </source>
</evidence>
<sequence>MNITGKIICGGIGLLLGGPIGLLLGIWIGHSFDKGLNQDFGRIFEPKDPSQTQQLFFDSTFAVMGHLAKADGVVKQIEIDSAEQVMAKLGLSGEKRQQAIDAFNLGKSPQFDLQVNLREFIVNCARKPSLVQMFLEIQILSATADGKVSPAELQILYQIGDAFRIPAFQIDRLIEMVIAQQSFYRNGQSGGYASTQGPSIEQAYQVLGVSQDASKQEIKRAYRKLMSQHHPDKLVSKGMPEEMIKVATEKSQEIQSAYDMVKKQQGF</sequence>
<evidence type="ECO:0000256" key="6">
    <source>
        <dbReference type="ARBA" id="ARBA00023186"/>
    </source>
</evidence>
<evidence type="ECO:0000256" key="7">
    <source>
        <dbReference type="HAMAP-Rule" id="MF_01153"/>
    </source>
</evidence>
<dbReference type="EMBL" id="VIKR01000002">
    <property type="protein sequence ID" value="TQV74850.1"/>
    <property type="molecule type" value="Genomic_DNA"/>
</dbReference>
<protein>
    <recommendedName>
        <fullName evidence="7">Co-chaperone protein DjlA</fullName>
    </recommendedName>
</protein>
<name>A0A545TCB1_9GAMM</name>
<dbReference type="Pfam" id="PF05099">
    <property type="entry name" value="TerB"/>
    <property type="match status" value="1"/>
</dbReference>